<feature type="compositionally biased region" description="Polar residues" evidence="1">
    <location>
        <begin position="84"/>
        <end position="129"/>
    </location>
</feature>
<name>A0A3M7QX36_BRAPC</name>
<gene>
    <name evidence="2" type="ORF">BpHYR1_021798</name>
</gene>
<feature type="region of interest" description="Disordered" evidence="1">
    <location>
        <begin position="60"/>
        <end position="129"/>
    </location>
</feature>
<proteinExistence type="predicted"/>
<dbReference type="Proteomes" id="UP000276133">
    <property type="component" value="Unassembled WGS sequence"/>
</dbReference>
<feature type="region of interest" description="Disordered" evidence="1">
    <location>
        <begin position="1"/>
        <end position="37"/>
    </location>
</feature>
<sequence>MSDEVIESASQVSGPRKIEPYEAQTSRVDKQENGENGNQTILAWVLKNKLKSEIKTVDLKSESTLVGSKAARNEASPKPAPRQPSASSVRNKSNGSIFSTARSDNNNSSKQQWRINSQSSNSDLSGLKK</sequence>
<evidence type="ECO:0000313" key="2">
    <source>
        <dbReference type="EMBL" id="RNA15853.1"/>
    </source>
</evidence>
<organism evidence="2 3">
    <name type="scientific">Brachionus plicatilis</name>
    <name type="common">Marine rotifer</name>
    <name type="synonym">Brachionus muelleri</name>
    <dbReference type="NCBI Taxonomy" id="10195"/>
    <lineage>
        <taxon>Eukaryota</taxon>
        <taxon>Metazoa</taxon>
        <taxon>Spiralia</taxon>
        <taxon>Gnathifera</taxon>
        <taxon>Rotifera</taxon>
        <taxon>Eurotatoria</taxon>
        <taxon>Monogononta</taxon>
        <taxon>Pseudotrocha</taxon>
        <taxon>Ploima</taxon>
        <taxon>Brachionidae</taxon>
        <taxon>Brachionus</taxon>
    </lineage>
</organism>
<comment type="caution">
    <text evidence="2">The sequence shown here is derived from an EMBL/GenBank/DDBJ whole genome shotgun (WGS) entry which is preliminary data.</text>
</comment>
<dbReference type="EMBL" id="REGN01004870">
    <property type="protein sequence ID" value="RNA15853.1"/>
    <property type="molecule type" value="Genomic_DNA"/>
</dbReference>
<evidence type="ECO:0000256" key="1">
    <source>
        <dbReference type="SAM" id="MobiDB-lite"/>
    </source>
</evidence>
<reference evidence="2 3" key="1">
    <citation type="journal article" date="2018" name="Sci. Rep.">
        <title>Genomic signatures of local adaptation to the degree of environmental predictability in rotifers.</title>
        <authorList>
            <person name="Franch-Gras L."/>
            <person name="Hahn C."/>
            <person name="Garcia-Roger E.M."/>
            <person name="Carmona M.J."/>
            <person name="Serra M."/>
            <person name="Gomez A."/>
        </authorList>
    </citation>
    <scope>NUCLEOTIDE SEQUENCE [LARGE SCALE GENOMIC DNA]</scope>
    <source>
        <strain evidence="2">HYR1</strain>
    </source>
</reference>
<keyword evidence="3" id="KW-1185">Reference proteome</keyword>
<protein>
    <submittedName>
        <fullName evidence="2">Uncharacterized protein</fullName>
    </submittedName>
</protein>
<evidence type="ECO:0000313" key="3">
    <source>
        <dbReference type="Proteomes" id="UP000276133"/>
    </source>
</evidence>
<dbReference type="AlphaFoldDB" id="A0A3M7QX36"/>
<accession>A0A3M7QX36</accession>